<feature type="transmembrane region" description="Helical" evidence="2">
    <location>
        <begin position="291"/>
        <end position="315"/>
    </location>
</feature>
<accession>A0A2U2N9Z5</accession>
<dbReference type="GO" id="GO:0015293">
    <property type="term" value="F:symporter activity"/>
    <property type="evidence" value="ECO:0007669"/>
    <property type="project" value="InterPro"/>
</dbReference>
<keyword evidence="2" id="KW-0812">Transmembrane</keyword>
<proteinExistence type="predicted"/>
<dbReference type="InterPro" id="IPR036259">
    <property type="entry name" value="MFS_trans_sf"/>
</dbReference>
<organism evidence="3 4">
    <name type="scientific">Bifidobacterium callitrichidarum</name>
    <dbReference type="NCBI Taxonomy" id="2052941"/>
    <lineage>
        <taxon>Bacteria</taxon>
        <taxon>Bacillati</taxon>
        <taxon>Actinomycetota</taxon>
        <taxon>Actinomycetes</taxon>
        <taxon>Bifidobacteriales</taxon>
        <taxon>Bifidobacteriaceae</taxon>
        <taxon>Bifidobacterium</taxon>
    </lineage>
</organism>
<dbReference type="NCBIfam" id="TIGR00792">
    <property type="entry name" value="gph"/>
    <property type="match status" value="1"/>
</dbReference>
<feature type="region of interest" description="Disordered" evidence="1">
    <location>
        <begin position="1"/>
        <end position="56"/>
    </location>
</feature>
<dbReference type="AlphaFoldDB" id="A0A2U2N9Z5"/>
<dbReference type="InterPro" id="IPR001927">
    <property type="entry name" value="Na/Gal_symport"/>
</dbReference>
<feature type="transmembrane region" description="Helical" evidence="2">
    <location>
        <begin position="386"/>
        <end position="405"/>
    </location>
</feature>
<reference evidence="3 4" key="1">
    <citation type="journal article" date="2018" name="Int. J. Syst. Evol. Microbiol.">
        <title>Bifidobacterium callitrichidarum sp. nov. from the faeces of the emperor tamarin (Saguinus imperator).</title>
        <authorList>
            <person name="Modesto M."/>
            <person name="Michelini S."/>
            <person name="Sansosti M.C."/>
            <person name="De Filippo C."/>
            <person name="Cavalieri D."/>
            <person name="Qvirist L."/>
            <person name="Andlid T."/>
            <person name="Spiezio C."/>
            <person name="Sandri C."/>
            <person name="Pascarelli S."/>
            <person name="Sgorbati B."/>
            <person name="Mattarelli P."/>
        </authorList>
    </citation>
    <scope>NUCLEOTIDE SEQUENCE [LARGE SCALE GENOMIC DNA]</scope>
    <source>
        <strain evidence="3 4">TRI 5</strain>
    </source>
</reference>
<dbReference type="EMBL" id="QFFM01000011">
    <property type="protein sequence ID" value="PWG65927.1"/>
    <property type="molecule type" value="Genomic_DNA"/>
</dbReference>
<keyword evidence="2" id="KW-1133">Transmembrane helix</keyword>
<name>A0A2U2N9Z5_9BIFI</name>
<dbReference type="GO" id="GO:0005886">
    <property type="term" value="C:plasma membrane"/>
    <property type="evidence" value="ECO:0007669"/>
    <property type="project" value="TreeGrafter"/>
</dbReference>
<evidence type="ECO:0000256" key="2">
    <source>
        <dbReference type="SAM" id="Phobius"/>
    </source>
</evidence>
<comment type="caution">
    <text evidence="3">The sequence shown here is derived from an EMBL/GenBank/DDBJ whole genome shotgun (WGS) entry which is preliminary data.</text>
</comment>
<feature type="transmembrane region" description="Helical" evidence="2">
    <location>
        <begin position="81"/>
        <end position="99"/>
    </location>
</feature>
<keyword evidence="4" id="KW-1185">Reference proteome</keyword>
<feature type="transmembrane region" description="Helical" evidence="2">
    <location>
        <begin position="170"/>
        <end position="196"/>
    </location>
</feature>
<gene>
    <name evidence="3" type="ORF">DF196_06180</name>
</gene>
<dbReference type="SUPFAM" id="SSF103473">
    <property type="entry name" value="MFS general substrate transporter"/>
    <property type="match status" value="1"/>
</dbReference>
<dbReference type="Proteomes" id="UP000245876">
    <property type="component" value="Unassembled WGS sequence"/>
</dbReference>
<feature type="transmembrane region" description="Helical" evidence="2">
    <location>
        <begin position="327"/>
        <end position="349"/>
    </location>
</feature>
<protein>
    <recommendedName>
        <fullName evidence="5">MFS transporter</fullName>
    </recommendedName>
</protein>
<sequence>MLTGGEIAHDARRKTKDLPLPRQRRAVWCRRGPAPHRGTQEKSKEFSSMSTATAQPAKKTPQKLTWLNIVGYGSGDLANNIGWRMMSMFLATYYIYMGIDPVTTANIFLFARFFQAVVYLLAGNYADRVKPNKNGKFRRLVVAFGVPMMVAICLMYTIPADAEMGIKVAWAIVTYLLYQLLGALGGVPYGALLGAMTQDQNERQRLSSARMVGGALFGLIVTFTLAPAINNVKDQAALAKLMLPIVCIFCLVGALIYVFLYKTTIEQIDVPTQPKVSFVDTLKAIFTNPALLILCFATGFYLIATCVGSIGPIIAKEVLANGADAGTLALITTLVTLINASIGVIASPFGPVIARHLGKKGGWYLGCALGIIGGVMFIFVTNVWLSLVGLALNAIGAQFCGNYVWGMEGDTVEYYEWKTGKRTDGAAMAGLSFFRQMFGALTSWLGPAILAFTGYKSGMNVAQDPTVAENLRLAAGLVPLIGFVISAAIMFFYPVTEAKFKQIKAELAERRSAAEAQQA</sequence>
<dbReference type="GO" id="GO:0006814">
    <property type="term" value="P:sodium ion transport"/>
    <property type="evidence" value="ECO:0007669"/>
    <property type="project" value="InterPro"/>
</dbReference>
<evidence type="ECO:0008006" key="5">
    <source>
        <dbReference type="Google" id="ProtNLM"/>
    </source>
</evidence>
<dbReference type="GO" id="GO:0008643">
    <property type="term" value="P:carbohydrate transport"/>
    <property type="evidence" value="ECO:0007669"/>
    <property type="project" value="InterPro"/>
</dbReference>
<dbReference type="CDD" id="cd17332">
    <property type="entry name" value="MFS_MelB_like"/>
    <property type="match status" value="1"/>
</dbReference>
<dbReference type="PANTHER" id="PTHR11328:SF24">
    <property type="entry name" value="MAJOR FACILITATOR SUPERFAMILY (MFS) PROFILE DOMAIN-CONTAINING PROTEIN"/>
    <property type="match status" value="1"/>
</dbReference>
<dbReference type="PANTHER" id="PTHR11328">
    <property type="entry name" value="MAJOR FACILITATOR SUPERFAMILY DOMAIN-CONTAINING PROTEIN"/>
    <property type="match status" value="1"/>
</dbReference>
<evidence type="ECO:0000313" key="4">
    <source>
        <dbReference type="Proteomes" id="UP000245876"/>
    </source>
</evidence>
<feature type="transmembrane region" description="Helical" evidence="2">
    <location>
        <begin position="426"/>
        <end position="453"/>
    </location>
</feature>
<feature type="transmembrane region" description="Helical" evidence="2">
    <location>
        <begin position="473"/>
        <end position="495"/>
    </location>
</feature>
<keyword evidence="2" id="KW-0472">Membrane</keyword>
<feature type="transmembrane region" description="Helical" evidence="2">
    <location>
        <begin position="361"/>
        <end position="380"/>
    </location>
</feature>
<dbReference type="Pfam" id="PF13347">
    <property type="entry name" value="MFS_2"/>
    <property type="match status" value="1"/>
</dbReference>
<dbReference type="InterPro" id="IPR039672">
    <property type="entry name" value="MFS_2"/>
</dbReference>
<evidence type="ECO:0000313" key="3">
    <source>
        <dbReference type="EMBL" id="PWG65927.1"/>
    </source>
</evidence>
<feature type="transmembrane region" description="Helical" evidence="2">
    <location>
        <begin position="137"/>
        <end position="158"/>
    </location>
</feature>
<evidence type="ECO:0000256" key="1">
    <source>
        <dbReference type="SAM" id="MobiDB-lite"/>
    </source>
</evidence>
<feature type="transmembrane region" description="Helical" evidence="2">
    <location>
        <begin position="208"/>
        <end position="229"/>
    </location>
</feature>
<dbReference type="Gene3D" id="1.20.1250.20">
    <property type="entry name" value="MFS general substrate transporter like domains"/>
    <property type="match status" value="2"/>
</dbReference>
<feature type="transmembrane region" description="Helical" evidence="2">
    <location>
        <begin position="241"/>
        <end position="260"/>
    </location>
</feature>